<reference evidence="1 2" key="1">
    <citation type="submission" date="2023-07" db="EMBL/GenBank/DDBJ databases">
        <title>Sequencing the genomes of 1000 actinobacteria strains.</title>
        <authorList>
            <person name="Klenk H.-P."/>
        </authorList>
    </citation>
    <scope>NUCLEOTIDE SEQUENCE [LARGE SCALE GENOMIC DNA]</scope>
    <source>
        <strain evidence="1 2">DSM 44109</strain>
    </source>
</reference>
<keyword evidence="2" id="KW-1185">Reference proteome</keyword>
<gene>
    <name evidence="1" type="ORF">J2S55_009008</name>
</gene>
<dbReference type="EMBL" id="JAUSRB010000002">
    <property type="protein sequence ID" value="MDP9869742.1"/>
    <property type="molecule type" value="Genomic_DNA"/>
</dbReference>
<name>A0ABT9RKB1_9ACTN</name>
<dbReference type="RefSeq" id="WP_306874011.1">
    <property type="nucleotide sequence ID" value="NZ_JAUSRB010000002.1"/>
</dbReference>
<evidence type="ECO:0000313" key="2">
    <source>
        <dbReference type="Proteomes" id="UP001230426"/>
    </source>
</evidence>
<evidence type="ECO:0000313" key="1">
    <source>
        <dbReference type="EMBL" id="MDP9869742.1"/>
    </source>
</evidence>
<dbReference type="Proteomes" id="UP001230426">
    <property type="component" value="Unassembled WGS sequence"/>
</dbReference>
<proteinExistence type="predicted"/>
<dbReference type="PROSITE" id="PS51257">
    <property type="entry name" value="PROKAR_LIPOPROTEIN"/>
    <property type="match status" value="1"/>
</dbReference>
<sequence length="178" mass="17983">MRTRSPVPAGAGRVRSAAVVVAVLLAGCDPGGAPAPWTAAAPGSAALAPGTVRDSPASPRASDGTDLAACQDADCEVEVRPGDRLRIDAGFGVDEITVRSLGGEEIRLGLRGSSGDLHIEGESVSVEDDCTDGRCRSVGELSLATGDQGRINGVRLRLAGLASGRAVLVLSPHIRAVP</sequence>
<protein>
    <recommendedName>
        <fullName evidence="3">DUF3060 domain-containing protein</fullName>
    </recommendedName>
</protein>
<comment type="caution">
    <text evidence="1">The sequence shown here is derived from an EMBL/GenBank/DDBJ whole genome shotgun (WGS) entry which is preliminary data.</text>
</comment>
<organism evidence="1 2">
    <name type="scientific">Streptosporangium brasiliense</name>
    <dbReference type="NCBI Taxonomy" id="47480"/>
    <lineage>
        <taxon>Bacteria</taxon>
        <taxon>Bacillati</taxon>
        <taxon>Actinomycetota</taxon>
        <taxon>Actinomycetes</taxon>
        <taxon>Streptosporangiales</taxon>
        <taxon>Streptosporangiaceae</taxon>
        <taxon>Streptosporangium</taxon>
    </lineage>
</organism>
<evidence type="ECO:0008006" key="3">
    <source>
        <dbReference type="Google" id="ProtNLM"/>
    </source>
</evidence>
<accession>A0ABT9RKB1</accession>